<gene>
    <name evidence="1" type="ORF">G6M90_00g082550</name>
</gene>
<dbReference type="RefSeq" id="XP_065987287.1">
    <property type="nucleotide sequence ID" value="XM_066131202.1"/>
</dbReference>
<dbReference type="EMBL" id="CP058936">
    <property type="protein sequence ID" value="QLI71633.1"/>
    <property type="molecule type" value="Genomic_DNA"/>
</dbReference>
<dbReference type="GeneID" id="90968061"/>
<reference evidence="1 2" key="1">
    <citation type="submission" date="2020-07" db="EMBL/GenBank/DDBJ databases">
        <title>Telomere length de novo assembly of all 7 chromosomes of the fungus, Metarhizium brunneum, using a novel assembly pipeline.</title>
        <authorList>
            <person name="Saud z."/>
            <person name="Kortsinoglou A."/>
            <person name="Kouvelis V.N."/>
            <person name="Butt T.M."/>
        </authorList>
    </citation>
    <scope>NUCLEOTIDE SEQUENCE [LARGE SCALE GENOMIC DNA]</scope>
    <source>
        <strain evidence="1 2">4556</strain>
    </source>
</reference>
<evidence type="ECO:0000313" key="2">
    <source>
        <dbReference type="Proteomes" id="UP000510686"/>
    </source>
</evidence>
<evidence type="ECO:0008006" key="3">
    <source>
        <dbReference type="Google" id="ProtNLM"/>
    </source>
</evidence>
<accession>A0A7D5V1F9</accession>
<evidence type="ECO:0000313" key="1">
    <source>
        <dbReference type="EMBL" id="QLI71633.1"/>
    </source>
</evidence>
<dbReference type="Proteomes" id="UP000510686">
    <property type="component" value="Chromosome 5"/>
</dbReference>
<dbReference type="AlphaFoldDB" id="A0A7D5V1F9"/>
<keyword evidence="2" id="KW-1185">Reference proteome</keyword>
<organism evidence="1 2">
    <name type="scientific">Metarhizium brunneum</name>
    <dbReference type="NCBI Taxonomy" id="500148"/>
    <lineage>
        <taxon>Eukaryota</taxon>
        <taxon>Fungi</taxon>
        <taxon>Dikarya</taxon>
        <taxon>Ascomycota</taxon>
        <taxon>Pezizomycotina</taxon>
        <taxon>Sordariomycetes</taxon>
        <taxon>Hypocreomycetidae</taxon>
        <taxon>Hypocreales</taxon>
        <taxon>Clavicipitaceae</taxon>
        <taxon>Metarhizium</taxon>
    </lineage>
</organism>
<proteinExistence type="predicted"/>
<dbReference type="OrthoDB" id="2562973at2759"/>
<name>A0A7D5V1F9_9HYPO</name>
<sequence length="194" mass="21412">MGSDNPTPPPGNGAQDQEKYLVYVKKTLVRAGKPDPGTLDQFLKDKLDMRLNMIPARIELGGRLYFSQESHAFSDSTSLEKARSLKVAASLSFSSPYVQASVSATHAADQEHSQTKDISGLNNQMAWKATGGDTRLANNPPAWCSTVGSHLNWRIIHRSEFRSLFDIIRATGLCRELMQAIDKLAPHMESPEVE</sequence>
<dbReference type="KEGG" id="mbrn:90968061"/>
<protein>
    <recommendedName>
        <fullName evidence="3">MACPF domain-containing protein</fullName>
    </recommendedName>
</protein>